<evidence type="ECO:0000256" key="1">
    <source>
        <dbReference type="SAM" id="SignalP"/>
    </source>
</evidence>
<dbReference type="EMBL" id="WNKX01000025">
    <property type="protein sequence ID" value="MTW13666.1"/>
    <property type="molecule type" value="Genomic_DNA"/>
</dbReference>
<gene>
    <name evidence="2" type="ORF">GM658_23940</name>
</gene>
<sequence>MTIRVHSFLRQLLTALPFVAALPAFADCSRDIVVPLSSTGVSVIVDNGAFSGIYPDIFRSLGPRAGCHFTFTSVPRARQQLLFETGKADLLVPATRTAARDAYGVFVPMVGHRAMLISLQSPRPPITNAQDLLDRRDLRVAVVRGYDYGDAYQALLRDLARQGRLFTEVDPTAVARLMLMGAVDMTIMGPTIMAGSINREPRLNGMLDRLRLESIPELPWQQSGVYVSRSSLSPDDRAVLLELLERAAKSNVVMEGFQRYHRPEILSESVRAR</sequence>
<dbReference type="RefSeq" id="WP_155456580.1">
    <property type="nucleotide sequence ID" value="NZ_WNKX01000025.1"/>
</dbReference>
<dbReference type="Proteomes" id="UP000472320">
    <property type="component" value="Unassembled WGS sequence"/>
</dbReference>
<keyword evidence="3" id="KW-1185">Reference proteome</keyword>
<feature type="chain" id="PRO_5027035571" evidence="1">
    <location>
        <begin position="27"/>
        <end position="273"/>
    </location>
</feature>
<protein>
    <submittedName>
        <fullName evidence="2">Transporter substrate-binding domain-containing protein</fullName>
    </submittedName>
</protein>
<dbReference type="AlphaFoldDB" id="A0A6L6QPQ8"/>
<name>A0A6L6QPQ8_9BURK</name>
<proteinExistence type="predicted"/>
<evidence type="ECO:0000313" key="2">
    <source>
        <dbReference type="EMBL" id="MTW13666.1"/>
    </source>
</evidence>
<evidence type="ECO:0000313" key="3">
    <source>
        <dbReference type="Proteomes" id="UP000472320"/>
    </source>
</evidence>
<feature type="signal peptide" evidence="1">
    <location>
        <begin position="1"/>
        <end position="26"/>
    </location>
</feature>
<dbReference type="SUPFAM" id="SSF53850">
    <property type="entry name" value="Periplasmic binding protein-like II"/>
    <property type="match status" value="1"/>
</dbReference>
<reference evidence="2 3" key="1">
    <citation type="submission" date="2019-11" db="EMBL/GenBank/DDBJ databases">
        <title>Type strains purchased from KCTC, JCM and DSMZ.</title>
        <authorList>
            <person name="Lu H."/>
        </authorList>
    </citation>
    <scope>NUCLEOTIDE SEQUENCE [LARGE SCALE GENOMIC DNA]</scope>
    <source>
        <strain evidence="2 3">JCM 31587</strain>
    </source>
</reference>
<comment type="caution">
    <text evidence="2">The sequence shown here is derived from an EMBL/GenBank/DDBJ whole genome shotgun (WGS) entry which is preliminary data.</text>
</comment>
<accession>A0A6L6QPQ8</accession>
<keyword evidence="1" id="KW-0732">Signal</keyword>
<dbReference type="Gene3D" id="3.40.190.10">
    <property type="entry name" value="Periplasmic binding protein-like II"/>
    <property type="match status" value="2"/>
</dbReference>
<organism evidence="2 3">
    <name type="scientific">Massilia eburnea</name>
    <dbReference type="NCBI Taxonomy" id="1776165"/>
    <lineage>
        <taxon>Bacteria</taxon>
        <taxon>Pseudomonadati</taxon>
        <taxon>Pseudomonadota</taxon>
        <taxon>Betaproteobacteria</taxon>
        <taxon>Burkholderiales</taxon>
        <taxon>Oxalobacteraceae</taxon>
        <taxon>Telluria group</taxon>
        <taxon>Massilia</taxon>
    </lineage>
</organism>
<dbReference type="OrthoDB" id="8592924at2"/>